<evidence type="ECO:0000256" key="11">
    <source>
        <dbReference type="ARBA" id="ARBA00042802"/>
    </source>
</evidence>
<evidence type="ECO:0000256" key="2">
    <source>
        <dbReference type="ARBA" id="ARBA00008080"/>
    </source>
</evidence>
<dbReference type="InterPro" id="IPR010979">
    <property type="entry name" value="Ribosomal_uS13-like_H2TH"/>
</dbReference>
<dbReference type="SUPFAM" id="SSF46946">
    <property type="entry name" value="S13-like H2TH domain"/>
    <property type="match status" value="1"/>
</dbReference>
<dbReference type="InterPro" id="IPR001892">
    <property type="entry name" value="Ribosomal_uS13"/>
</dbReference>
<dbReference type="GO" id="GO:0015935">
    <property type="term" value="C:small ribosomal subunit"/>
    <property type="evidence" value="ECO:0007669"/>
    <property type="project" value="TreeGrafter"/>
</dbReference>
<evidence type="ECO:0000256" key="9">
    <source>
        <dbReference type="ARBA" id="ARBA00038537"/>
    </source>
</evidence>
<dbReference type="PROSITE" id="PS50159">
    <property type="entry name" value="RIBOSOMAL_S13_2"/>
    <property type="match status" value="1"/>
</dbReference>
<evidence type="ECO:0000256" key="8">
    <source>
        <dbReference type="ARBA" id="ARBA00037439"/>
    </source>
</evidence>
<keyword evidence="3" id="KW-0699">rRNA-binding</keyword>
<comment type="subunit">
    <text evidence="9">Part of the small ribosomal subunit.</text>
</comment>
<dbReference type="PIRSF" id="PIRSF002134">
    <property type="entry name" value="Ribosomal_S13"/>
    <property type="match status" value="1"/>
</dbReference>
<comment type="function">
    <text evidence="8">Located at the top of the head of the small subunit, it contacts several helices of the 18S rRNA.</text>
</comment>
<evidence type="ECO:0000256" key="6">
    <source>
        <dbReference type="ARBA" id="ARBA00023128"/>
    </source>
</evidence>
<evidence type="ECO:0000256" key="10">
    <source>
        <dbReference type="ARBA" id="ARBA00040757"/>
    </source>
</evidence>
<keyword evidence="4" id="KW-0694">RNA-binding</keyword>
<dbReference type="GeneID" id="36957433"/>
<sequence>MIYLLETDLNDDKQVFIALQTVYGISKTKATFLCKQLGFSQNLKIKNLSLSQRSKLIRNVARNKFVITTELKKQKKSIIKQFVNIKLIKGLRRIAGLPVRGQRTHTNAKSARSNAKKY</sequence>
<evidence type="ECO:0000313" key="13">
    <source>
        <dbReference type="EMBL" id="AWQ64129.1"/>
    </source>
</evidence>
<evidence type="ECO:0000256" key="7">
    <source>
        <dbReference type="ARBA" id="ARBA00023274"/>
    </source>
</evidence>
<keyword evidence="7 12" id="KW-0687">Ribonucleoprotein</keyword>
<protein>
    <recommendedName>
        <fullName evidence="10">Small ribosomal subunit protein uS13m</fullName>
    </recommendedName>
    <alternativeName>
        <fullName evidence="11">Ribosomal protein S13, mitochondrial</fullName>
    </alternativeName>
</protein>
<dbReference type="AlphaFoldDB" id="A0A2U9GI39"/>
<dbReference type="RefSeq" id="YP_009495482.1">
    <property type="nucleotide sequence ID" value="NC_037988.1"/>
</dbReference>
<dbReference type="Pfam" id="PF00416">
    <property type="entry name" value="Ribosomal_S13"/>
    <property type="match status" value="1"/>
</dbReference>
<proteinExistence type="inferred from homology"/>
<dbReference type="GO" id="GO:0006412">
    <property type="term" value="P:translation"/>
    <property type="evidence" value="ECO:0007669"/>
    <property type="project" value="InterPro"/>
</dbReference>
<dbReference type="PANTHER" id="PTHR10871">
    <property type="entry name" value="30S RIBOSOMAL PROTEIN S13/40S RIBOSOMAL PROTEIN S18"/>
    <property type="match status" value="1"/>
</dbReference>
<keyword evidence="5 12" id="KW-0689">Ribosomal protein</keyword>
<evidence type="ECO:0000256" key="5">
    <source>
        <dbReference type="ARBA" id="ARBA00022980"/>
    </source>
</evidence>
<dbReference type="GO" id="GO:0019843">
    <property type="term" value="F:rRNA binding"/>
    <property type="evidence" value="ECO:0007669"/>
    <property type="project" value="UniProtKB-KW"/>
</dbReference>
<dbReference type="Gene3D" id="1.10.8.50">
    <property type="match status" value="1"/>
</dbReference>
<evidence type="ECO:0000256" key="1">
    <source>
        <dbReference type="ARBA" id="ARBA00004173"/>
    </source>
</evidence>
<evidence type="ECO:0000256" key="12">
    <source>
        <dbReference type="RuleBase" id="RU003830"/>
    </source>
</evidence>
<dbReference type="GO" id="GO:0003735">
    <property type="term" value="F:structural constituent of ribosome"/>
    <property type="evidence" value="ECO:0007669"/>
    <property type="project" value="InterPro"/>
</dbReference>
<organism evidence="13">
    <name type="scientific">Toxarium undulatum</name>
    <dbReference type="NCBI Taxonomy" id="210620"/>
    <lineage>
        <taxon>Eukaryota</taxon>
        <taxon>Sar</taxon>
        <taxon>Stramenopiles</taxon>
        <taxon>Ochrophyta</taxon>
        <taxon>Bacillariophyta</taxon>
        <taxon>Mediophyceae</taxon>
        <taxon>Toxariales</taxon>
        <taxon>Toxariaceae</taxon>
        <taxon>Toxarium</taxon>
    </lineage>
</organism>
<evidence type="ECO:0000256" key="4">
    <source>
        <dbReference type="ARBA" id="ARBA00022884"/>
    </source>
</evidence>
<accession>A0A2U9GI39</accession>
<dbReference type="PANTHER" id="PTHR10871:SF8">
    <property type="entry name" value="SMALL RIBOSOMAL SUBUNIT PROTEIN US13M"/>
    <property type="match status" value="1"/>
</dbReference>
<comment type="subcellular location">
    <subcellularLocation>
        <location evidence="1">Mitochondrion</location>
    </subcellularLocation>
</comment>
<geneLocation type="mitochondrion" evidence="13"/>
<comment type="similarity">
    <text evidence="2 12">Belongs to the universal ribosomal protein uS13 family.</text>
</comment>
<name>A0A2U9GI39_9STRA</name>
<evidence type="ECO:0000256" key="3">
    <source>
        <dbReference type="ARBA" id="ARBA00022730"/>
    </source>
</evidence>
<dbReference type="Gene3D" id="4.10.910.10">
    <property type="entry name" value="30s ribosomal protein s13, domain 2"/>
    <property type="match status" value="1"/>
</dbReference>
<dbReference type="GO" id="GO:0005739">
    <property type="term" value="C:mitochondrion"/>
    <property type="evidence" value="ECO:0007669"/>
    <property type="project" value="UniProtKB-SubCell"/>
</dbReference>
<keyword evidence="6 13" id="KW-0496">Mitochondrion</keyword>
<dbReference type="EMBL" id="MG271847">
    <property type="protein sequence ID" value="AWQ64129.1"/>
    <property type="molecule type" value="Genomic_DNA"/>
</dbReference>
<dbReference type="InterPro" id="IPR027437">
    <property type="entry name" value="Rbsml_uS13_C"/>
</dbReference>
<reference evidence="13" key="1">
    <citation type="journal article" date="2018" name="Genome Biol. Evol.">
        <title>Recurrent loss, horizontal transfer, and the obscure origins of mitochondrial introns in diatoms (Bacillariophyta).</title>
        <authorList>
            <person name="Guillory W.X."/>
            <person name="Onyshchenko A."/>
            <person name="Ruck E.C."/>
            <person name="Parks M."/>
            <person name="Nakov T."/>
            <person name="Wickett N.J."/>
            <person name="Alverson A.J."/>
        </authorList>
    </citation>
    <scope>NUCLEOTIDE SEQUENCE</scope>
    <source>
        <strain evidence="13">ECT3802</strain>
    </source>
</reference>
<gene>
    <name evidence="13" type="primary">rps13</name>
</gene>